<evidence type="ECO:0000313" key="8">
    <source>
        <dbReference type="Proteomes" id="UP001330434"/>
    </source>
</evidence>
<evidence type="ECO:0000259" key="6">
    <source>
        <dbReference type="PROSITE" id="PS51736"/>
    </source>
</evidence>
<protein>
    <submittedName>
        <fullName evidence="7">Recombinase family protein</fullName>
    </submittedName>
</protein>
<dbReference type="Proteomes" id="UP001330434">
    <property type="component" value="Chromosome"/>
</dbReference>
<dbReference type="PROSITE" id="PS00397">
    <property type="entry name" value="RECOMBINASES_1"/>
    <property type="match status" value="1"/>
</dbReference>
<dbReference type="Gene3D" id="3.40.50.1390">
    <property type="entry name" value="Resolvase, N-terminal catalytic domain"/>
    <property type="match status" value="1"/>
</dbReference>
<feature type="active site" description="O-(5'-phospho-DNA)-serine intermediate" evidence="5">
    <location>
        <position position="24"/>
    </location>
</feature>
<dbReference type="EMBL" id="CP133270">
    <property type="protein sequence ID" value="WVX67665.1"/>
    <property type="molecule type" value="Genomic_DNA"/>
</dbReference>
<dbReference type="InterPro" id="IPR009057">
    <property type="entry name" value="Homeodomain-like_sf"/>
</dbReference>
<dbReference type="Pfam" id="PF00239">
    <property type="entry name" value="Resolvase"/>
    <property type="match status" value="1"/>
</dbReference>
<dbReference type="InterPro" id="IPR006120">
    <property type="entry name" value="Resolvase_HTH_dom"/>
</dbReference>
<dbReference type="SMART" id="SM00857">
    <property type="entry name" value="Resolvase"/>
    <property type="match status" value="1"/>
</dbReference>
<dbReference type="PANTHER" id="PTHR30461:SF2">
    <property type="entry name" value="SERINE RECOMBINASE PINE-RELATED"/>
    <property type="match status" value="1"/>
</dbReference>
<keyword evidence="4" id="KW-0233">DNA recombination</keyword>
<proteinExistence type="inferred from homology"/>
<dbReference type="SUPFAM" id="SSF46689">
    <property type="entry name" value="Homeodomain-like"/>
    <property type="match status" value="1"/>
</dbReference>
<comment type="similarity">
    <text evidence="1">Belongs to the site-specific recombinase resolvase family.</text>
</comment>
<evidence type="ECO:0000256" key="4">
    <source>
        <dbReference type="ARBA" id="ARBA00023172"/>
    </source>
</evidence>
<keyword evidence="2" id="KW-0229">DNA integration</keyword>
<evidence type="ECO:0000256" key="5">
    <source>
        <dbReference type="PROSITE-ProRule" id="PRU10137"/>
    </source>
</evidence>
<dbReference type="InterPro" id="IPR006119">
    <property type="entry name" value="Resolv_N"/>
</dbReference>
<organism evidence="7 8">
    <name type="scientific">Candidatus Bealeia paramacronuclearis</name>
    <dbReference type="NCBI Taxonomy" id="1921001"/>
    <lineage>
        <taxon>Bacteria</taxon>
        <taxon>Pseudomonadati</taxon>
        <taxon>Pseudomonadota</taxon>
        <taxon>Alphaproteobacteria</taxon>
        <taxon>Holosporales</taxon>
        <taxon>Holosporaceae</taxon>
        <taxon>Candidatus Bealeia</taxon>
    </lineage>
</organism>
<dbReference type="SUPFAM" id="SSF53041">
    <property type="entry name" value="Resolvase-like"/>
    <property type="match status" value="1"/>
</dbReference>
<keyword evidence="8" id="KW-1185">Reference proteome</keyword>
<keyword evidence="3" id="KW-0238">DNA-binding</keyword>
<dbReference type="InterPro" id="IPR036162">
    <property type="entry name" value="Resolvase-like_N_sf"/>
</dbReference>
<dbReference type="Gene3D" id="1.10.10.60">
    <property type="entry name" value="Homeodomain-like"/>
    <property type="match status" value="1"/>
</dbReference>
<evidence type="ECO:0000256" key="2">
    <source>
        <dbReference type="ARBA" id="ARBA00022908"/>
    </source>
</evidence>
<evidence type="ECO:0000256" key="1">
    <source>
        <dbReference type="ARBA" id="ARBA00009913"/>
    </source>
</evidence>
<dbReference type="CDD" id="cd00569">
    <property type="entry name" value="HTH_Hin_like"/>
    <property type="match status" value="1"/>
</dbReference>
<dbReference type="InterPro" id="IPR050639">
    <property type="entry name" value="SSR_resolvase"/>
</dbReference>
<evidence type="ECO:0000256" key="3">
    <source>
        <dbReference type="ARBA" id="ARBA00023125"/>
    </source>
</evidence>
<dbReference type="CDD" id="cd03768">
    <property type="entry name" value="SR_ResInv"/>
    <property type="match status" value="1"/>
</dbReference>
<reference evidence="7 8" key="1">
    <citation type="journal article" date="2024" name="Environ. Microbiol.">
        <title>Novel evolutionary insights on the interactions of the Holosporales (Alphaproteobacteria) with eukaryotic hosts from comparative genomics.</title>
        <authorList>
            <person name="Giovannini M."/>
            <person name="Petroni G."/>
            <person name="Castelli M."/>
        </authorList>
    </citation>
    <scope>NUCLEOTIDE SEQUENCE [LARGE SCALE GENOMIC DNA]</scope>
    <source>
        <strain evidence="7 8">US_Bl 15I1</strain>
    </source>
</reference>
<dbReference type="InterPro" id="IPR006118">
    <property type="entry name" value="Recombinase_CS"/>
</dbReference>
<accession>A0ABZ2C980</accession>
<dbReference type="Pfam" id="PF02796">
    <property type="entry name" value="HTH_7"/>
    <property type="match status" value="1"/>
</dbReference>
<evidence type="ECO:0000313" key="7">
    <source>
        <dbReference type="EMBL" id="WVX67665.1"/>
    </source>
</evidence>
<feature type="domain" description="Resolvase/invertase-type recombinase catalytic" evidence="6">
    <location>
        <begin position="16"/>
        <end position="150"/>
    </location>
</feature>
<dbReference type="PROSITE" id="PS51736">
    <property type="entry name" value="RECOMBINASES_3"/>
    <property type="match status" value="1"/>
</dbReference>
<sequence>MHTFATIYVKEKYSKMKIGYARVSTDDQDLKIQIQKLTEAGCKKIYEEKISGSQRQRPQLESALNHLREEDTFVVWRLDRLARSTKDLLEIMEIIKSVGASFLSLSEPWADTTSHAGRMIMTVFAGVAEFEKDLIRERTGLGRAAAKNRGVEFGRPKKLTADQSAMILKLIENGHSVKEVANSFGVHYSTLYRMIPA</sequence>
<gene>
    <name evidence="7" type="ORF">Bealeia1_01881</name>
</gene>
<name>A0ABZ2C980_9PROT</name>
<dbReference type="PANTHER" id="PTHR30461">
    <property type="entry name" value="DNA-INVERTASE FROM LAMBDOID PROPHAGE"/>
    <property type="match status" value="1"/>
</dbReference>